<gene>
    <name evidence="1" type="ORF">RDV89_17420</name>
</gene>
<keyword evidence="2" id="KW-1185">Reference proteome</keyword>
<accession>A0ABU3Q039</accession>
<dbReference type="EMBL" id="JAVYII010000008">
    <property type="protein sequence ID" value="MDT9594872.1"/>
    <property type="molecule type" value="Genomic_DNA"/>
</dbReference>
<evidence type="ECO:0000313" key="1">
    <source>
        <dbReference type="EMBL" id="MDT9594872.1"/>
    </source>
</evidence>
<proteinExistence type="predicted"/>
<organism evidence="1 2">
    <name type="scientific">Nocardioides imazamoxiresistens</name>
    <dbReference type="NCBI Taxonomy" id="3231893"/>
    <lineage>
        <taxon>Bacteria</taxon>
        <taxon>Bacillati</taxon>
        <taxon>Actinomycetota</taxon>
        <taxon>Actinomycetes</taxon>
        <taxon>Propionibacteriales</taxon>
        <taxon>Nocardioidaceae</taxon>
        <taxon>Nocardioides</taxon>
    </lineage>
</organism>
<dbReference type="Proteomes" id="UP001268542">
    <property type="component" value="Unassembled WGS sequence"/>
</dbReference>
<dbReference type="RefSeq" id="WP_315735066.1">
    <property type="nucleotide sequence ID" value="NZ_JAVYII010000008.1"/>
</dbReference>
<reference evidence="1 2" key="1">
    <citation type="submission" date="2023-08" db="EMBL/GenBank/DDBJ databases">
        <title>Nocardioides seae sp. nov., a bacterium isolated from a soil.</title>
        <authorList>
            <person name="Wang X."/>
        </authorList>
    </citation>
    <scope>NUCLEOTIDE SEQUENCE [LARGE SCALE GENOMIC DNA]</scope>
    <source>
        <strain evidence="1 2">YZH12</strain>
    </source>
</reference>
<evidence type="ECO:0000313" key="2">
    <source>
        <dbReference type="Proteomes" id="UP001268542"/>
    </source>
</evidence>
<name>A0ABU3Q039_9ACTN</name>
<comment type="caution">
    <text evidence="1">The sequence shown here is derived from an EMBL/GenBank/DDBJ whole genome shotgun (WGS) entry which is preliminary data.</text>
</comment>
<sequence length="138" mass="14648">MGIAGAVAGIGATIYFSRPSKPKVQVEVANAFAAYDTRLGDWCVSVEAINRGGSAVTIAGFGFEFPNQGNLVPIRTEPGSTPLPHRLEPHASATFLMQAEGILAECAQRGVHPSRMRSWVRLQTGRTVYGAGPPIEPD</sequence>
<protein>
    <submittedName>
        <fullName evidence="1">Uncharacterized protein</fullName>
    </submittedName>
</protein>